<proteinExistence type="predicted"/>
<keyword evidence="4" id="KW-1185">Reference proteome</keyword>
<dbReference type="PANTHER" id="PTHR42678">
    <property type="entry name" value="AMIDASE"/>
    <property type="match status" value="1"/>
</dbReference>
<evidence type="ECO:0000259" key="2">
    <source>
        <dbReference type="Pfam" id="PF01425"/>
    </source>
</evidence>
<accession>A0A1L7XCH9</accession>
<dbReference type="InterPro" id="IPR036928">
    <property type="entry name" value="AS_sf"/>
</dbReference>
<dbReference type="Gene3D" id="3.90.1300.10">
    <property type="entry name" value="Amidase signature (AS) domain"/>
    <property type="match status" value="2"/>
</dbReference>
<keyword evidence="1" id="KW-0732">Signal</keyword>
<feature type="domain" description="Amidase" evidence="2">
    <location>
        <begin position="63"/>
        <end position="208"/>
    </location>
</feature>
<protein>
    <submittedName>
        <fullName evidence="3">Related to amidase</fullName>
    </submittedName>
</protein>
<feature type="domain" description="Amidase" evidence="2">
    <location>
        <begin position="235"/>
        <end position="448"/>
    </location>
</feature>
<dbReference type="Pfam" id="PF01425">
    <property type="entry name" value="Amidase"/>
    <property type="match status" value="2"/>
</dbReference>
<reference evidence="3 4" key="1">
    <citation type="submission" date="2016-03" db="EMBL/GenBank/DDBJ databases">
        <authorList>
            <person name="Ploux O."/>
        </authorList>
    </citation>
    <scope>NUCLEOTIDE SEQUENCE [LARGE SCALE GENOMIC DNA]</scope>
    <source>
        <strain evidence="3 4">UAMH 11012</strain>
    </source>
</reference>
<organism evidence="3 4">
    <name type="scientific">Phialocephala subalpina</name>
    <dbReference type="NCBI Taxonomy" id="576137"/>
    <lineage>
        <taxon>Eukaryota</taxon>
        <taxon>Fungi</taxon>
        <taxon>Dikarya</taxon>
        <taxon>Ascomycota</taxon>
        <taxon>Pezizomycotina</taxon>
        <taxon>Leotiomycetes</taxon>
        <taxon>Helotiales</taxon>
        <taxon>Mollisiaceae</taxon>
        <taxon>Phialocephala</taxon>
        <taxon>Phialocephala fortinii species complex</taxon>
    </lineage>
</organism>
<dbReference type="PANTHER" id="PTHR42678:SF34">
    <property type="entry name" value="OS04G0183300 PROTEIN"/>
    <property type="match status" value="1"/>
</dbReference>
<feature type="signal peptide" evidence="1">
    <location>
        <begin position="1"/>
        <end position="23"/>
    </location>
</feature>
<dbReference type="AlphaFoldDB" id="A0A1L7XCH9"/>
<dbReference type="OrthoDB" id="566138at2759"/>
<dbReference type="Proteomes" id="UP000184330">
    <property type="component" value="Unassembled WGS sequence"/>
</dbReference>
<dbReference type="SUPFAM" id="SSF75304">
    <property type="entry name" value="Amidase signature (AS) enzymes"/>
    <property type="match status" value="1"/>
</dbReference>
<name>A0A1L7XCH9_9HELO</name>
<gene>
    <name evidence="3" type="ORF">PAC_12647</name>
</gene>
<sequence>MKHRSLRSSVVVLLLLVVGSVSAVLIFRSSNSVEKSEEFPSLINATIEILTEGLACKKFTSVDLVKAYLSRIAEVNETVHAVTEINPDALTIAAKLDLERSAGTIRGPLHGIPILIKNNIATKDKMNNTAGSWALLGATVPRDATVAKKLRAAGAILLGKANLSQWANFRSLDSSNGWSSLGGQVYGPYYPNQDPQGSSSGSAVASAMLGNRDRRFDHISFPAQQPSWHQTKHLVIPISEHEDTVGPLTRTVKDAAYILQAIAGVDTRDNYTSAIPDGTIPNYIAACKLSGLSGLRLGIPRNVIALRTSNTSAPMIEAFEQALDVLEAAGAIIVEDTNFTAAAEYRNSSLPLAVAGADFVVNLQTYLKSLTYNPKNITSLAVLRDFTQSFPLEDYPARDTGLWDQSLQSWNNTDPRFWAAYQQVLYYGGEGGLLGALDRNNLDAVILPARWAPDWASPVGTPIITVPLGSYPSDTPVVKDSWGLVQYAPNIPFGISFLGARFSEEKLIGMAYAFEQRTMVRDKVQPYILPTTELADVVIKKHI</sequence>
<evidence type="ECO:0000313" key="4">
    <source>
        <dbReference type="Proteomes" id="UP000184330"/>
    </source>
</evidence>
<dbReference type="STRING" id="576137.A0A1L7XCH9"/>
<evidence type="ECO:0000256" key="1">
    <source>
        <dbReference type="SAM" id="SignalP"/>
    </source>
</evidence>
<evidence type="ECO:0000313" key="3">
    <source>
        <dbReference type="EMBL" id="CZR62750.1"/>
    </source>
</evidence>
<dbReference type="EMBL" id="FJOG01000021">
    <property type="protein sequence ID" value="CZR62750.1"/>
    <property type="molecule type" value="Genomic_DNA"/>
</dbReference>
<feature type="chain" id="PRO_5011978818" evidence="1">
    <location>
        <begin position="24"/>
        <end position="543"/>
    </location>
</feature>
<dbReference type="InterPro" id="IPR023631">
    <property type="entry name" value="Amidase_dom"/>
</dbReference>